<evidence type="ECO:0000256" key="3">
    <source>
        <dbReference type="ARBA" id="ARBA00022475"/>
    </source>
</evidence>
<dbReference type="GO" id="GO:0071973">
    <property type="term" value="P:bacterial-type flagellum-dependent cell motility"/>
    <property type="evidence" value="ECO:0007669"/>
    <property type="project" value="InterPro"/>
</dbReference>
<dbReference type="InterPro" id="IPR001172">
    <property type="entry name" value="FliN_T3SS_HrcQb"/>
</dbReference>
<dbReference type="InterPro" id="IPR051469">
    <property type="entry name" value="FliN/MopA/SpaO"/>
</dbReference>
<dbReference type="EMBL" id="CP042430">
    <property type="protein sequence ID" value="QEC46859.1"/>
    <property type="molecule type" value="Genomic_DNA"/>
</dbReference>
<evidence type="ECO:0000313" key="10">
    <source>
        <dbReference type="Proteomes" id="UP000321805"/>
    </source>
</evidence>
<keyword evidence="4" id="KW-0145">Chemotaxis</keyword>
<name>A0A5B8U1G1_9ACTN</name>
<evidence type="ECO:0000313" key="9">
    <source>
        <dbReference type="EMBL" id="QEC46859.1"/>
    </source>
</evidence>
<dbReference type="AlphaFoldDB" id="A0A5B8U1G1"/>
<comment type="similarity">
    <text evidence="2">Belongs to the FliN/MopA/SpaO family.</text>
</comment>
<dbReference type="GO" id="GO:0009425">
    <property type="term" value="C:bacterial-type flagellum basal body"/>
    <property type="evidence" value="ECO:0007669"/>
    <property type="project" value="InterPro"/>
</dbReference>
<dbReference type="GO" id="GO:0003774">
    <property type="term" value="F:cytoskeletal motor activity"/>
    <property type="evidence" value="ECO:0007669"/>
    <property type="project" value="InterPro"/>
</dbReference>
<keyword evidence="9" id="KW-0282">Flagellum</keyword>
<dbReference type="PANTHER" id="PTHR43484:SF1">
    <property type="entry name" value="FLAGELLAR MOTOR SWITCH PROTEIN FLIN"/>
    <property type="match status" value="1"/>
</dbReference>
<feature type="domain" description="Flagellar motor switch protein FliN-like C-terminal" evidence="8">
    <location>
        <begin position="27"/>
        <end position="97"/>
    </location>
</feature>
<dbReference type="InterPro" id="IPR012826">
    <property type="entry name" value="FliN"/>
</dbReference>
<dbReference type="Gene3D" id="2.30.330.10">
    <property type="entry name" value="SpoA-like"/>
    <property type="match status" value="1"/>
</dbReference>
<dbReference type="GO" id="GO:0006935">
    <property type="term" value="P:chemotaxis"/>
    <property type="evidence" value="ECO:0007669"/>
    <property type="project" value="UniProtKB-KW"/>
</dbReference>
<evidence type="ECO:0000256" key="4">
    <source>
        <dbReference type="ARBA" id="ARBA00022500"/>
    </source>
</evidence>
<dbReference type="OrthoDB" id="9773459at2"/>
<dbReference type="GO" id="GO:0005886">
    <property type="term" value="C:plasma membrane"/>
    <property type="evidence" value="ECO:0007669"/>
    <property type="project" value="UniProtKB-SubCell"/>
</dbReference>
<dbReference type="KEGG" id="bsol:FSW04_04145"/>
<feature type="region of interest" description="Disordered" evidence="7">
    <location>
        <begin position="104"/>
        <end position="124"/>
    </location>
</feature>
<dbReference type="InterPro" id="IPR001543">
    <property type="entry name" value="FliN-like_C"/>
</dbReference>
<evidence type="ECO:0000256" key="7">
    <source>
        <dbReference type="SAM" id="MobiDB-lite"/>
    </source>
</evidence>
<evidence type="ECO:0000256" key="2">
    <source>
        <dbReference type="ARBA" id="ARBA00009226"/>
    </source>
</evidence>
<keyword evidence="5" id="KW-0283">Flagellar rotation</keyword>
<accession>A0A5B8U1G1</accession>
<organism evidence="9 10">
    <name type="scientific">Baekduia soli</name>
    <dbReference type="NCBI Taxonomy" id="496014"/>
    <lineage>
        <taxon>Bacteria</taxon>
        <taxon>Bacillati</taxon>
        <taxon>Actinomycetota</taxon>
        <taxon>Thermoleophilia</taxon>
        <taxon>Solirubrobacterales</taxon>
        <taxon>Baekduiaceae</taxon>
        <taxon>Baekduia</taxon>
    </lineage>
</organism>
<evidence type="ECO:0000259" key="8">
    <source>
        <dbReference type="Pfam" id="PF01052"/>
    </source>
</evidence>
<keyword evidence="9" id="KW-0966">Cell projection</keyword>
<gene>
    <name evidence="9" type="primary">fliN</name>
    <name evidence="9" type="ORF">FSW04_04145</name>
</gene>
<sequence>MSDLEFSPLGGDPAAGLQPVGDADLSRLTDVTVELTVEVGRTNMSLGETMSLGPGSVVTLDRLADKPVDLLVNGRPIARGEVVVIDEQFGLRITEVVGAERPGASAPVAFTPQPVGELPPAEAA</sequence>
<keyword evidence="9" id="KW-0969">Cilium</keyword>
<evidence type="ECO:0000256" key="5">
    <source>
        <dbReference type="ARBA" id="ARBA00022779"/>
    </source>
</evidence>
<dbReference type="InterPro" id="IPR036429">
    <property type="entry name" value="SpoA-like_sf"/>
</dbReference>
<evidence type="ECO:0000256" key="1">
    <source>
        <dbReference type="ARBA" id="ARBA00004413"/>
    </source>
</evidence>
<dbReference type="PRINTS" id="PR00956">
    <property type="entry name" value="FLGMOTORFLIN"/>
</dbReference>
<dbReference type="PANTHER" id="PTHR43484">
    <property type="match status" value="1"/>
</dbReference>
<keyword evidence="10" id="KW-1185">Reference proteome</keyword>
<feature type="region of interest" description="Disordered" evidence="7">
    <location>
        <begin position="1"/>
        <end position="21"/>
    </location>
</feature>
<proteinExistence type="inferred from homology"/>
<comment type="subcellular location">
    <subcellularLocation>
        <location evidence="1">Cell membrane</location>
        <topology evidence="1">Peripheral membrane protein</topology>
        <orientation evidence="1">Cytoplasmic side</orientation>
    </subcellularLocation>
</comment>
<dbReference type="NCBIfam" id="TIGR02480">
    <property type="entry name" value="fliN"/>
    <property type="match status" value="1"/>
</dbReference>
<keyword evidence="3" id="KW-1003">Cell membrane</keyword>
<dbReference type="Proteomes" id="UP000321805">
    <property type="component" value="Chromosome"/>
</dbReference>
<evidence type="ECO:0000256" key="6">
    <source>
        <dbReference type="ARBA" id="ARBA00023136"/>
    </source>
</evidence>
<protein>
    <submittedName>
        <fullName evidence="9">Flagellar motor switch protein FliN</fullName>
    </submittedName>
</protein>
<keyword evidence="6" id="KW-0472">Membrane</keyword>
<reference evidence="9 10" key="1">
    <citation type="journal article" date="2018" name="J. Microbiol.">
        <title>Baekduia soli gen. nov., sp. nov., a novel bacterium isolated from the soil of Baekdu Mountain and proposal of a novel family name, Baekduiaceae fam. nov.</title>
        <authorList>
            <person name="An D.S."/>
            <person name="Siddiqi M.Z."/>
            <person name="Kim K.H."/>
            <person name="Yu H.S."/>
            <person name="Im W.T."/>
        </authorList>
    </citation>
    <scope>NUCLEOTIDE SEQUENCE [LARGE SCALE GENOMIC DNA]</scope>
    <source>
        <strain evidence="9 10">BR7-21</strain>
    </source>
</reference>
<dbReference type="RefSeq" id="WP_146916564.1">
    <property type="nucleotide sequence ID" value="NZ_CP042430.1"/>
</dbReference>
<dbReference type="SUPFAM" id="SSF101801">
    <property type="entry name" value="Surface presentation of antigens (SPOA)"/>
    <property type="match status" value="1"/>
</dbReference>
<dbReference type="Pfam" id="PF01052">
    <property type="entry name" value="FliMN_C"/>
    <property type="match status" value="1"/>
</dbReference>